<evidence type="ECO:0000313" key="3">
    <source>
        <dbReference type="Proteomes" id="UP000253727"/>
    </source>
</evidence>
<accession>A0A369Q8T2</accession>
<protein>
    <recommendedName>
        <fullName evidence="4">DUF1570 domain-containing protein</fullName>
    </recommendedName>
</protein>
<feature type="region of interest" description="Disordered" evidence="1">
    <location>
        <begin position="527"/>
        <end position="558"/>
    </location>
</feature>
<feature type="compositionally biased region" description="Acidic residues" evidence="1">
    <location>
        <begin position="354"/>
        <end position="371"/>
    </location>
</feature>
<dbReference type="AlphaFoldDB" id="A0A369Q8T2"/>
<proteinExistence type="predicted"/>
<name>A0A369Q8T2_9SPHN</name>
<evidence type="ECO:0000256" key="1">
    <source>
        <dbReference type="SAM" id="MobiDB-lite"/>
    </source>
</evidence>
<dbReference type="RefSeq" id="WP_115365892.1">
    <property type="nucleotide sequence ID" value="NZ_QBKA01000002.1"/>
</dbReference>
<dbReference type="EMBL" id="QBKA01000002">
    <property type="protein sequence ID" value="RDC59556.1"/>
    <property type="molecule type" value="Genomic_DNA"/>
</dbReference>
<sequence length="558" mass="62616">MSLLRFTKLMLVVFAAIGLGFSVNAKTWHRADTHHFTIYSDGRQSDLEDFAHEAEKFDALLRMLWKKPVQDTPTKLTIFMVSESGQVASLIGQDNVAGFYVPQVEGSFAVSNRQKTRDKRALSGQQTLFHEYAHHFFFNNFSIPTPSWFVEGFAEFVATAEFKKNGEWYFGRPAFHRAGEIEYFGAIDVRDLLTLRPGQMTGRSRNAFYGWSWVLTHMLYSKERDRGDQLNRYLMLLNSGIEAIPAAEQAFGSIDQLDRDMRDYADGRMGYSKSDTPIAYKDTIAVKELGEMESQLVGLRMRRLGRASLDEARDELRELTRSANAPAQAFAELGLAEYAIARREAEPEPVTKDGDDETDAEEGDAEEGDQEAVEYTATLPDYALADAAFDAALERDPAHGRANVYKAKIAMDRLWHADDWDDEKWDAARKLILLGNRADPYDALPLYEYARSFSQQGKHDPQVSVGYETAFAFTPEANDVRAAYALDLAANGKYNRALALVQILANNPHNGARGRYLVSRIAAMQQQAMDDDSDDGSEEDGSVDVIVTDEVEADVSDN</sequence>
<comment type="caution">
    <text evidence="2">The sequence shown here is derived from an EMBL/GenBank/DDBJ whole genome shotgun (WGS) entry which is preliminary data.</text>
</comment>
<reference evidence="2 3" key="1">
    <citation type="submission" date="2018-04" db="EMBL/GenBank/DDBJ databases">
        <title>Altererythrobacter sp. HME9302 genome sequencing and assembly.</title>
        <authorList>
            <person name="Kang H."/>
            <person name="Kim H."/>
            <person name="Joh K."/>
        </authorList>
    </citation>
    <scope>NUCLEOTIDE SEQUENCE [LARGE SCALE GENOMIC DNA]</scope>
    <source>
        <strain evidence="2 3">HME9302</strain>
    </source>
</reference>
<gene>
    <name evidence="2" type="ORF">HME9302_00746</name>
</gene>
<feature type="compositionally biased region" description="Acidic residues" evidence="1">
    <location>
        <begin position="529"/>
        <end position="558"/>
    </location>
</feature>
<evidence type="ECO:0008006" key="4">
    <source>
        <dbReference type="Google" id="ProtNLM"/>
    </source>
</evidence>
<feature type="region of interest" description="Disordered" evidence="1">
    <location>
        <begin position="342"/>
        <end position="371"/>
    </location>
</feature>
<dbReference type="Gene3D" id="1.25.40.10">
    <property type="entry name" value="Tetratricopeptide repeat domain"/>
    <property type="match status" value="1"/>
</dbReference>
<organism evidence="2 3">
    <name type="scientific">Alteripontixanthobacter maritimus</name>
    <dbReference type="NCBI Taxonomy" id="2161824"/>
    <lineage>
        <taxon>Bacteria</taxon>
        <taxon>Pseudomonadati</taxon>
        <taxon>Pseudomonadota</taxon>
        <taxon>Alphaproteobacteria</taxon>
        <taxon>Sphingomonadales</taxon>
        <taxon>Erythrobacteraceae</taxon>
        <taxon>Alteripontixanthobacter</taxon>
    </lineage>
</organism>
<feature type="compositionally biased region" description="Basic and acidic residues" evidence="1">
    <location>
        <begin position="342"/>
        <end position="353"/>
    </location>
</feature>
<dbReference type="InterPro" id="IPR011990">
    <property type="entry name" value="TPR-like_helical_dom_sf"/>
</dbReference>
<evidence type="ECO:0000313" key="2">
    <source>
        <dbReference type="EMBL" id="RDC59556.1"/>
    </source>
</evidence>
<keyword evidence="3" id="KW-1185">Reference proteome</keyword>
<dbReference type="Proteomes" id="UP000253727">
    <property type="component" value="Unassembled WGS sequence"/>
</dbReference>
<dbReference type="OrthoDB" id="5523615at2"/>